<evidence type="ECO:0000256" key="4">
    <source>
        <dbReference type="ARBA" id="ARBA00023125"/>
    </source>
</evidence>
<dbReference type="InterPro" id="IPR013324">
    <property type="entry name" value="RNA_pol_sigma_r3/r4-like"/>
</dbReference>
<evidence type="ECO:0000313" key="9">
    <source>
        <dbReference type="Proteomes" id="UP000647241"/>
    </source>
</evidence>
<dbReference type="EMBL" id="BMGT01000002">
    <property type="protein sequence ID" value="GGG72506.1"/>
    <property type="molecule type" value="Genomic_DNA"/>
</dbReference>
<gene>
    <name evidence="8" type="ORF">GCM10011585_13620</name>
</gene>
<name>A0A917HBC0_9BACT</name>
<keyword evidence="2 6" id="KW-0805">Transcription regulation</keyword>
<organism evidence="8 9">
    <name type="scientific">Edaphobacter dinghuensis</name>
    <dbReference type="NCBI Taxonomy" id="1560005"/>
    <lineage>
        <taxon>Bacteria</taxon>
        <taxon>Pseudomonadati</taxon>
        <taxon>Acidobacteriota</taxon>
        <taxon>Terriglobia</taxon>
        <taxon>Terriglobales</taxon>
        <taxon>Acidobacteriaceae</taxon>
        <taxon>Edaphobacter</taxon>
    </lineage>
</organism>
<dbReference type="NCBIfam" id="TIGR02937">
    <property type="entry name" value="sigma70-ECF"/>
    <property type="match status" value="1"/>
</dbReference>
<keyword evidence="4 6" id="KW-0238">DNA-binding</keyword>
<dbReference type="Gene3D" id="1.10.1740.10">
    <property type="match status" value="1"/>
</dbReference>
<keyword evidence="5 6" id="KW-0804">Transcription</keyword>
<dbReference type="SUPFAM" id="SSF88659">
    <property type="entry name" value="Sigma3 and sigma4 domains of RNA polymerase sigma factors"/>
    <property type="match status" value="1"/>
</dbReference>
<dbReference type="InterPro" id="IPR039425">
    <property type="entry name" value="RNA_pol_sigma-70-like"/>
</dbReference>
<reference evidence="8" key="1">
    <citation type="journal article" date="2014" name="Int. J. Syst. Evol. Microbiol.">
        <title>Complete genome sequence of Corynebacterium casei LMG S-19264T (=DSM 44701T), isolated from a smear-ripened cheese.</title>
        <authorList>
            <consortium name="US DOE Joint Genome Institute (JGI-PGF)"/>
            <person name="Walter F."/>
            <person name="Albersmeier A."/>
            <person name="Kalinowski J."/>
            <person name="Ruckert C."/>
        </authorList>
    </citation>
    <scope>NUCLEOTIDE SEQUENCE</scope>
    <source>
        <strain evidence="8">CGMCC 1.12997</strain>
    </source>
</reference>
<dbReference type="PROSITE" id="PS01063">
    <property type="entry name" value="SIGMA70_ECF"/>
    <property type="match status" value="1"/>
</dbReference>
<reference evidence="8" key="2">
    <citation type="submission" date="2020-09" db="EMBL/GenBank/DDBJ databases">
        <authorList>
            <person name="Sun Q."/>
            <person name="Zhou Y."/>
        </authorList>
    </citation>
    <scope>NUCLEOTIDE SEQUENCE</scope>
    <source>
        <strain evidence="8">CGMCC 1.12997</strain>
    </source>
</reference>
<evidence type="ECO:0000256" key="5">
    <source>
        <dbReference type="ARBA" id="ARBA00023163"/>
    </source>
</evidence>
<proteinExistence type="inferred from homology"/>
<evidence type="ECO:0000259" key="7">
    <source>
        <dbReference type="Pfam" id="PF04542"/>
    </source>
</evidence>
<dbReference type="InterPro" id="IPR036388">
    <property type="entry name" value="WH-like_DNA-bd_sf"/>
</dbReference>
<protein>
    <recommendedName>
        <fullName evidence="6">RNA polymerase sigma factor</fullName>
    </recommendedName>
</protein>
<accession>A0A917HBC0</accession>
<evidence type="ECO:0000256" key="3">
    <source>
        <dbReference type="ARBA" id="ARBA00023082"/>
    </source>
</evidence>
<evidence type="ECO:0000256" key="1">
    <source>
        <dbReference type="ARBA" id="ARBA00010641"/>
    </source>
</evidence>
<comment type="similarity">
    <text evidence="1 6">Belongs to the sigma-70 factor family. ECF subfamily.</text>
</comment>
<dbReference type="Pfam" id="PF04542">
    <property type="entry name" value="Sigma70_r2"/>
    <property type="match status" value="1"/>
</dbReference>
<dbReference type="SUPFAM" id="SSF88946">
    <property type="entry name" value="Sigma2 domain of RNA polymerase sigma factors"/>
    <property type="match status" value="1"/>
</dbReference>
<keyword evidence="3 6" id="KW-0731">Sigma factor</keyword>
<dbReference type="InterPro" id="IPR014284">
    <property type="entry name" value="RNA_pol_sigma-70_dom"/>
</dbReference>
<dbReference type="GO" id="GO:0006352">
    <property type="term" value="P:DNA-templated transcription initiation"/>
    <property type="evidence" value="ECO:0007669"/>
    <property type="project" value="InterPro"/>
</dbReference>
<evidence type="ECO:0000313" key="8">
    <source>
        <dbReference type="EMBL" id="GGG72506.1"/>
    </source>
</evidence>
<dbReference type="GO" id="GO:0016987">
    <property type="term" value="F:sigma factor activity"/>
    <property type="evidence" value="ECO:0007669"/>
    <property type="project" value="UniProtKB-KW"/>
</dbReference>
<dbReference type="InterPro" id="IPR013325">
    <property type="entry name" value="RNA_pol_sigma_r2"/>
</dbReference>
<dbReference type="InterPro" id="IPR000838">
    <property type="entry name" value="RNA_pol_sigma70_ECF_CS"/>
</dbReference>
<feature type="domain" description="RNA polymerase sigma-70 region 2" evidence="7">
    <location>
        <begin position="14"/>
        <end position="74"/>
    </location>
</feature>
<dbReference type="GO" id="GO:0003677">
    <property type="term" value="F:DNA binding"/>
    <property type="evidence" value="ECO:0007669"/>
    <property type="project" value="UniProtKB-KW"/>
</dbReference>
<dbReference type="RefSeq" id="WP_188553446.1">
    <property type="nucleotide sequence ID" value="NZ_BMGT01000002.1"/>
</dbReference>
<dbReference type="Gene3D" id="1.10.10.10">
    <property type="entry name" value="Winged helix-like DNA-binding domain superfamily/Winged helix DNA-binding domain"/>
    <property type="match status" value="1"/>
</dbReference>
<keyword evidence="9" id="KW-1185">Reference proteome</keyword>
<dbReference type="PANTHER" id="PTHR43133">
    <property type="entry name" value="RNA POLYMERASE ECF-TYPE SIGMA FACTO"/>
    <property type="match status" value="1"/>
</dbReference>
<evidence type="ECO:0000256" key="6">
    <source>
        <dbReference type="RuleBase" id="RU000716"/>
    </source>
</evidence>
<dbReference type="AlphaFoldDB" id="A0A917HBC0"/>
<comment type="caution">
    <text evidence="8">The sequence shown here is derived from an EMBL/GenBank/DDBJ whole genome shotgun (WGS) entry which is preliminary data.</text>
</comment>
<dbReference type="PANTHER" id="PTHR43133:SF8">
    <property type="entry name" value="RNA POLYMERASE SIGMA FACTOR HI_1459-RELATED"/>
    <property type="match status" value="1"/>
</dbReference>
<dbReference type="InterPro" id="IPR007627">
    <property type="entry name" value="RNA_pol_sigma70_r2"/>
</dbReference>
<evidence type="ECO:0000256" key="2">
    <source>
        <dbReference type="ARBA" id="ARBA00023015"/>
    </source>
</evidence>
<sequence>MQTEVIAGLIDQRKQFLRFVENRVSSRVIAEDIIQAAYIRAMEKASTLNKGESAVAWFYRILRNAVIDHYRHRAAEDRALEQWAKDLITETQPDATTQQIVCQCIDNVLATLKPAYSEIIRDVDLAENSIDSFAKKSGITPANASVRAHRARQALKKQLIQTCRTCAKHGCIDCTCP</sequence>
<dbReference type="Proteomes" id="UP000647241">
    <property type="component" value="Unassembled WGS sequence"/>
</dbReference>